<accession>A0AAJ1BCT1</accession>
<evidence type="ECO:0000256" key="1">
    <source>
        <dbReference type="ARBA" id="ARBA00022448"/>
    </source>
</evidence>
<dbReference type="PANTHER" id="PTHR30009:SF4">
    <property type="entry name" value="PTS SYSTEM N-ACETYLGLUCOSAMINE-SPECIFIC EIICBA COMPONENT"/>
    <property type="match status" value="1"/>
</dbReference>
<keyword evidence="2" id="KW-0762">Sugar transport</keyword>
<comment type="caution">
    <text evidence="8">The sequence shown here is derived from an EMBL/GenBank/DDBJ whole genome shotgun (WGS) entry which is preliminary data.</text>
</comment>
<evidence type="ECO:0000256" key="5">
    <source>
        <dbReference type="ARBA" id="ARBA00022777"/>
    </source>
</evidence>
<dbReference type="InterPro" id="IPR050429">
    <property type="entry name" value="PTS_Glucose_EIICBA"/>
</dbReference>
<keyword evidence="3" id="KW-0808">Transferase</keyword>
<dbReference type="GO" id="GO:0015764">
    <property type="term" value="P:N-acetylglucosamine transport"/>
    <property type="evidence" value="ECO:0007669"/>
    <property type="project" value="TreeGrafter"/>
</dbReference>
<name>A0AAJ1BCT1_9ACTO</name>
<proteinExistence type="predicted"/>
<dbReference type="EMBL" id="JAKNHJ010000013">
    <property type="protein sequence ID" value="MCG4618286.1"/>
    <property type="molecule type" value="Genomic_DNA"/>
</dbReference>
<keyword evidence="4" id="KW-0598">Phosphotransferase system</keyword>
<keyword evidence="5" id="KW-0418">Kinase</keyword>
<dbReference type="Proteomes" id="UP001200537">
    <property type="component" value="Unassembled WGS sequence"/>
</dbReference>
<sequence length="76" mass="7951">MEQAEQLLLGLGGSGNICEIEPCTTCLRVAVKDPLKADEEVLTACGAFGIVKIGHTVQVVVGPVAEELAASMEKLR</sequence>
<feature type="active site" description="Phosphocysteine intermediate; for EIIB activity" evidence="6">
    <location>
        <position position="23"/>
    </location>
</feature>
<dbReference type="InterPro" id="IPR036878">
    <property type="entry name" value="Glu_permease_IIB"/>
</dbReference>
<dbReference type="GO" id="GO:0090563">
    <property type="term" value="F:protein-phosphocysteine-sugar phosphotransferase activity"/>
    <property type="evidence" value="ECO:0007669"/>
    <property type="project" value="TreeGrafter"/>
</dbReference>
<gene>
    <name evidence="8" type="ORF">L0M99_07245</name>
</gene>
<dbReference type="GO" id="GO:0016301">
    <property type="term" value="F:kinase activity"/>
    <property type="evidence" value="ECO:0007669"/>
    <property type="project" value="UniProtKB-KW"/>
</dbReference>
<protein>
    <submittedName>
        <fullName evidence="8">PTS transporter subunit EIIB</fullName>
    </submittedName>
</protein>
<dbReference type="RefSeq" id="WP_024058717.1">
    <property type="nucleotide sequence ID" value="NZ_JAGZVZ010000005.1"/>
</dbReference>
<feature type="domain" description="PTS EIIB type-1" evidence="7">
    <location>
        <begin position="1"/>
        <end position="76"/>
    </location>
</feature>
<evidence type="ECO:0000256" key="2">
    <source>
        <dbReference type="ARBA" id="ARBA00022597"/>
    </source>
</evidence>
<evidence type="ECO:0000259" key="7">
    <source>
        <dbReference type="PROSITE" id="PS51098"/>
    </source>
</evidence>
<dbReference type="SUPFAM" id="SSF55604">
    <property type="entry name" value="Glucose permease domain IIB"/>
    <property type="match status" value="1"/>
</dbReference>
<evidence type="ECO:0000313" key="8">
    <source>
        <dbReference type="EMBL" id="MCG4618286.1"/>
    </source>
</evidence>
<evidence type="ECO:0000256" key="3">
    <source>
        <dbReference type="ARBA" id="ARBA00022679"/>
    </source>
</evidence>
<keyword evidence="1" id="KW-0813">Transport</keyword>
<dbReference type="Gene3D" id="3.30.1360.60">
    <property type="entry name" value="Glucose permease domain IIB"/>
    <property type="match status" value="1"/>
</dbReference>
<dbReference type="GO" id="GO:0005886">
    <property type="term" value="C:plasma membrane"/>
    <property type="evidence" value="ECO:0007669"/>
    <property type="project" value="TreeGrafter"/>
</dbReference>
<reference evidence="8" key="1">
    <citation type="submission" date="2022-01" db="EMBL/GenBank/DDBJ databases">
        <title>Collection of gut derived symbiotic bacterial strains cultured from healthy donors.</title>
        <authorList>
            <person name="Lin H."/>
            <person name="Kohout C."/>
            <person name="Waligurski E."/>
            <person name="Pamer E.G."/>
        </authorList>
    </citation>
    <scope>NUCLEOTIDE SEQUENCE</scope>
    <source>
        <strain evidence="8">DFI.7.46</strain>
    </source>
</reference>
<evidence type="ECO:0000256" key="6">
    <source>
        <dbReference type="PROSITE-ProRule" id="PRU00421"/>
    </source>
</evidence>
<dbReference type="PANTHER" id="PTHR30009">
    <property type="entry name" value="CYTOCHROME C-TYPE SYNTHESIS PROTEIN AND PTS TRANSMEMBRANE COMPONENT"/>
    <property type="match status" value="1"/>
</dbReference>
<dbReference type="AlphaFoldDB" id="A0AAJ1BCT1"/>
<evidence type="ECO:0000256" key="4">
    <source>
        <dbReference type="ARBA" id="ARBA00022683"/>
    </source>
</evidence>
<dbReference type="GO" id="GO:0009401">
    <property type="term" value="P:phosphoenolpyruvate-dependent sugar phosphotransferase system"/>
    <property type="evidence" value="ECO:0007669"/>
    <property type="project" value="UniProtKB-KW"/>
</dbReference>
<dbReference type="InterPro" id="IPR001996">
    <property type="entry name" value="PTS_IIB_1"/>
</dbReference>
<organism evidence="8 9">
    <name type="scientific">Varibaculum cambriense</name>
    <dbReference type="NCBI Taxonomy" id="184870"/>
    <lineage>
        <taxon>Bacteria</taxon>
        <taxon>Bacillati</taxon>
        <taxon>Actinomycetota</taxon>
        <taxon>Actinomycetes</taxon>
        <taxon>Actinomycetales</taxon>
        <taxon>Actinomycetaceae</taxon>
        <taxon>Varibaculum</taxon>
    </lineage>
</organism>
<dbReference type="PROSITE" id="PS51098">
    <property type="entry name" value="PTS_EIIB_TYPE_1"/>
    <property type="match status" value="1"/>
</dbReference>
<evidence type="ECO:0000313" key="9">
    <source>
        <dbReference type="Proteomes" id="UP001200537"/>
    </source>
</evidence>
<dbReference type="InterPro" id="IPR018113">
    <property type="entry name" value="PTrfase_EIIB_Cys"/>
</dbReference>
<dbReference type="GO" id="GO:0008982">
    <property type="term" value="F:protein-N(PI)-phosphohistidine-sugar phosphotransferase activity"/>
    <property type="evidence" value="ECO:0007669"/>
    <property type="project" value="InterPro"/>
</dbReference>
<dbReference type="Pfam" id="PF00367">
    <property type="entry name" value="PTS_EIIB"/>
    <property type="match status" value="1"/>
</dbReference>